<feature type="compositionally biased region" description="Polar residues" evidence="8">
    <location>
        <begin position="52"/>
        <end position="61"/>
    </location>
</feature>
<feature type="compositionally biased region" description="Basic residues" evidence="8">
    <location>
        <begin position="1270"/>
        <end position="1281"/>
    </location>
</feature>
<sequence>MTPGSKKRRRREREKRSQDLIQRARAFSLVDIASPVPKMDPSSTHRKRELSPDQNSFASSKSNDKIVPSATDLPKEPSWKRIDFVLPRVNGKKCFVFDQQTKPKEDQNLASSHENGDSYGQKTIKCRKFETIEDIFGKKRHKEHNSQNSSDSSPDKNTDSRKKARLDNKSDKIVSESRRRKLGDAFEVATGDASNPPIDNFVDMPKTAAQNDGETPSSATKKPTAKESSLLKVSNGVKAVDTKNDKIKRSDINHVEKEKSKNLKNSQPAPPGQITGRTVKEAVRDKRGLRPRANSTDGELNLPQGGLCDERMILEAHKWNTDRKYINQIAPRGFHNLGNTCFLNATLQCLTYLPTLCQTLITISESKARNGQNGGKKKIPQGQKITSSLCSLFQQAHGLNNNSSKVGGPFAPKKIVGHLPNIGSCGSRNGYKFRLGRQEDAHEFLVHLLDAINDGELRAAGINQNISGWRDRLPGSRLDETTFVHRTFGGYFRSQVRCRRCNYRSNTYDPFLDLSLEVSKKSSTSVLKALSEFTRKETLDAANQWKCSGCKKYVCATKQLTVFRPPLTLCIQLKRFAFDSFGFGQKSSKYQHGYGGGGYGGGSKITKPIEFPGTLQLPLSDNRSCQYTLTGIVIHVGGSSQSGHYTAYVKKPGKNGTSQWYHMDDSEVQPVSERTVLKQRDAYVLFYCRTEVKLEFPDPPSRSMTASEATEFGRNRARARADSFSTEITTKGDKNGEKGTIAERTDISARQQSWHQQDNTIAHSMMEQREHNTDAQRGKIMILPLGSPHKLLQNVDKGVVRDTKGPARSKKSEGTLSTSSLSNSVVHSLPKIQDNSNASSDDSSYNGSSSDSSASSDTESSNVDSSDRCTDSSSRNEGGVGNSKPASNHVNTSAAKQKNGGKKSSKSERNSEGGSSIEEKKITDSKQIGPARSPKEGLKNSVESSEAEMDSVDASTSGGKTQIPDKKQIESVSSSKQRPSKAAESSESESDNKDISTNNEKKTEDDKLAGLKRPSTQSPRNVDESSESESDSENESSSNDKKKPPASKQVGSDVVSKQNPKYTHESSASETDSESESSTNGKKKIAGDREVSGSAETSTKRSPLTKMPDKAKSIVNNTDSRGKVKVMLGPRKRKIWESKASALPSKGTNFQLLGNLKVSQWGDDDDDTNVDGNNSTTFAHKLKESQVHSNRKNIVDRIEKQNRVRKRTMHLDRWDSHLDQGKQKKVKINSGSDLYEATSVDPKKNVFQRIQSSVQRMSRGKPKGNSNTLFRRKFNNKKGRF</sequence>
<reference evidence="12" key="1">
    <citation type="submission" date="2021-01" db="EMBL/GenBank/DDBJ databases">
        <authorList>
            <person name="Corre E."/>
            <person name="Pelletier E."/>
            <person name="Niang G."/>
            <person name="Scheremetjew M."/>
            <person name="Finn R."/>
            <person name="Kale V."/>
            <person name="Holt S."/>
            <person name="Cochrane G."/>
            <person name="Meng A."/>
            <person name="Brown T."/>
            <person name="Cohen L."/>
        </authorList>
    </citation>
    <scope>NUCLEOTIDE SEQUENCE</scope>
    <source>
        <strain evidence="12">10249 10 AB</strain>
    </source>
</reference>
<dbReference type="Gene3D" id="3.90.70.10">
    <property type="entry name" value="Cysteine proteinases"/>
    <property type="match status" value="1"/>
</dbReference>
<dbReference type="GO" id="GO:0004843">
    <property type="term" value="F:cysteine-type deubiquitinase activity"/>
    <property type="evidence" value="ECO:0007669"/>
    <property type="project" value="UniProtKB-EC"/>
</dbReference>
<feature type="region of interest" description="Disordered" evidence="8">
    <location>
        <begin position="1253"/>
        <end position="1281"/>
    </location>
</feature>
<feature type="region of interest" description="Disordered" evidence="8">
    <location>
        <begin position="699"/>
        <end position="740"/>
    </location>
</feature>
<dbReference type="EMBL" id="HBIX01004098">
    <property type="protein sequence ID" value="CAE0710479.1"/>
    <property type="molecule type" value="Transcribed_RNA"/>
</dbReference>
<dbReference type="EMBL" id="HBIX01004102">
    <property type="protein sequence ID" value="CAE0710483.1"/>
    <property type="molecule type" value="Transcribed_RNA"/>
</dbReference>
<evidence type="ECO:0000256" key="8">
    <source>
        <dbReference type="SAM" id="MobiDB-lite"/>
    </source>
</evidence>
<feature type="compositionally biased region" description="Low complexity" evidence="8">
    <location>
        <begin position="814"/>
        <end position="864"/>
    </location>
</feature>
<evidence type="ECO:0000256" key="2">
    <source>
        <dbReference type="ARBA" id="ARBA00009085"/>
    </source>
</evidence>
<dbReference type="PANTHER" id="PTHR24006">
    <property type="entry name" value="UBIQUITIN CARBOXYL-TERMINAL HYDROLASE"/>
    <property type="match status" value="1"/>
</dbReference>
<evidence type="ECO:0000313" key="10">
    <source>
        <dbReference type="EMBL" id="CAE0710478.1"/>
    </source>
</evidence>
<dbReference type="Pfam" id="PF00443">
    <property type="entry name" value="UCH"/>
    <property type="match status" value="1"/>
</dbReference>
<dbReference type="EMBL" id="HBIX01004097">
    <property type="protein sequence ID" value="CAE0710478.1"/>
    <property type="molecule type" value="Transcribed_RNA"/>
</dbReference>
<gene>
    <name evidence="10" type="ORF">PAUS00366_LOCUS3205</name>
    <name evidence="11" type="ORF">PAUS00366_LOCUS3206</name>
    <name evidence="12" type="ORF">PAUS00366_LOCUS3210</name>
    <name evidence="13" type="ORF">PAUS00366_LOCUS3211</name>
</gene>
<feature type="compositionally biased region" description="Basic and acidic residues" evidence="8">
    <location>
        <begin position="153"/>
        <end position="177"/>
    </location>
</feature>
<evidence type="ECO:0000256" key="3">
    <source>
        <dbReference type="ARBA" id="ARBA00012759"/>
    </source>
</evidence>
<evidence type="ECO:0000256" key="6">
    <source>
        <dbReference type="ARBA" id="ARBA00022801"/>
    </source>
</evidence>
<organism evidence="12">
    <name type="scientific">Pseudo-nitzschia australis</name>
    <dbReference type="NCBI Taxonomy" id="44445"/>
    <lineage>
        <taxon>Eukaryota</taxon>
        <taxon>Sar</taxon>
        <taxon>Stramenopiles</taxon>
        <taxon>Ochrophyta</taxon>
        <taxon>Bacillariophyta</taxon>
        <taxon>Bacillariophyceae</taxon>
        <taxon>Bacillariophycidae</taxon>
        <taxon>Bacillariales</taxon>
        <taxon>Bacillariaceae</taxon>
        <taxon>Pseudo-nitzschia</taxon>
    </lineage>
</organism>
<feature type="region of interest" description="Disordered" evidence="8">
    <location>
        <begin position="1"/>
        <end position="79"/>
    </location>
</feature>
<protein>
    <recommendedName>
        <fullName evidence="3">ubiquitinyl hydrolase 1</fullName>
        <ecNumber evidence="3">3.4.19.12</ecNumber>
    </recommendedName>
</protein>
<proteinExistence type="inferred from homology"/>
<feature type="domain" description="USP" evidence="9">
    <location>
        <begin position="332"/>
        <end position="690"/>
    </location>
</feature>
<feature type="compositionally biased region" description="Basic and acidic residues" evidence="8">
    <location>
        <begin position="990"/>
        <end position="1009"/>
    </location>
</feature>
<keyword evidence="6" id="KW-0378">Hydrolase</keyword>
<dbReference type="InterPro" id="IPR001394">
    <property type="entry name" value="Peptidase_C19_UCH"/>
</dbReference>
<feature type="compositionally biased region" description="Acidic residues" evidence="8">
    <location>
        <begin position="1024"/>
        <end position="1034"/>
    </location>
</feature>
<dbReference type="GO" id="GO:0006508">
    <property type="term" value="P:proteolysis"/>
    <property type="evidence" value="ECO:0007669"/>
    <property type="project" value="UniProtKB-KW"/>
</dbReference>
<comment type="similarity">
    <text evidence="2">Belongs to the peptidase C19 family.</text>
</comment>
<dbReference type="PANTHER" id="PTHR24006:SF758">
    <property type="entry name" value="UBIQUITIN CARBOXYL-TERMINAL HYDROLASE 36"/>
    <property type="match status" value="1"/>
</dbReference>
<dbReference type="EMBL" id="HBIX01004103">
    <property type="protein sequence ID" value="CAE0710484.1"/>
    <property type="molecule type" value="Transcribed_RNA"/>
</dbReference>
<evidence type="ECO:0000259" key="9">
    <source>
        <dbReference type="PROSITE" id="PS50235"/>
    </source>
</evidence>
<keyword evidence="4" id="KW-0645">Protease</keyword>
<dbReference type="GO" id="GO:0005634">
    <property type="term" value="C:nucleus"/>
    <property type="evidence" value="ECO:0007669"/>
    <property type="project" value="TreeGrafter"/>
</dbReference>
<feature type="region of interest" description="Disordered" evidence="8">
    <location>
        <begin position="97"/>
        <end position="124"/>
    </location>
</feature>
<feature type="compositionally biased region" description="Basic and acidic residues" evidence="8">
    <location>
        <begin position="798"/>
        <end position="813"/>
    </location>
</feature>
<dbReference type="PROSITE" id="PS00973">
    <property type="entry name" value="USP_2"/>
    <property type="match status" value="1"/>
</dbReference>
<keyword evidence="7" id="KW-0788">Thiol protease</keyword>
<accession>A0A6U9W6W9</accession>
<dbReference type="InterPro" id="IPR018200">
    <property type="entry name" value="USP_CS"/>
</dbReference>
<dbReference type="PROSITE" id="PS00972">
    <property type="entry name" value="USP_1"/>
    <property type="match status" value="1"/>
</dbReference>
<feature type="region of interest" description="Disordered" evidence="8">
    <location>
        <begin position="242"/>
        <end position="277"/>
    </location>
</feature>
<evidence type="ECO:0000256" key="7">
    <source>
        <dbReference type="ARBA" id="ARBA00022807"/>
    </source>
</evidence>
<feature type="compositionally biased region" description="Basic and acidic residues" evidence="8">
    <location>
        <begin position="905"/>
        <end position="924"/>
    </location>
</feature>
<evidence type="ECO:0000313" key="12">
    <source>
        <dbReference type="EMBL" id="CAE0710483.1"/>
    </source>
</evidence>
<dbReference type="GO" id="GO:0016579">
    <property type="term" value="P:protein deubiquitination"/>
    <property type="evidence" value="ECO:0007669"/>
    <property type="project" value="InterPro"/>
</dbReference>
<keyword evidence="5" id="KW-0833">Ubl conjugation pathway</keyword>
<dbReference type="InterPro" id="IPR050164">
    <property type="entry name" value="Peptidase_C19"/>
</dbReference>
<dbReference type="SUPFAM" id="SSF54001">
    <property type="entry name" value="Cysteine proteinases"/>
    <property type="match status" value="1"/>
</dbReference>
<feature type="compositionally biased region" description="Polar residues" evidence="8">
    <location>
        <begin position="208"/>
        <end position="221"/>
    </location>
</feature>
<dbReference type="InterPro" id="IPR028889">
    <property type="entry name" value="USP"/>
</dbReference>
<dbReference type="GO" id="GO:0005829">
    <property type="term" value="C:cytosol"/>
    <property type="evidence" value="ECO:0007669"/>
    <property type="project" value="TreeGrafter"/>
</dbReference>
<feature type="compositionally biased region" description="Polar residues" evidence="8">
    <location>
        <begin position="884"/>
        <end position="896"/>
    </location>
</feature>
<dbReference type="InterPro" id="IPR038765">
    <property type="entry name" value="Papain-like_cys_pep_sf"/>
</dbReference>
<name>A0A6U9W6W9_9STRA</name>
<feature type="compositionally biased region" description="Basic and acidic residues" evidence="8">
    <location>
        <begin position="242"/>
        <end position="261"/>
    </location>
</feature>
<feature type="region of interest" description="Disordered" evidence="8">
    <location>
        <begin position="136"/>
        <end position="230"/>
    </location>
</feature>
<evidence type="ECO:0000256" key="1">
    <source>
        <dbReference type="ARBA" id="ARBA00000707"/>
    </source>
</evidence>
<evidence type="ECO:0000256" key="5">
    <source>
        <dbReference type="ARBA" id="ARBA00022786"/>
    </source>
</evidence>
<dbReference type="EC" id="3.4.19.12" evidence="3"/>
<feature type="compositionally biased region" description="Polar residues" evidence="8">
    <location>
        <begin position="108"/>
        <end position="121"/>
    </location>
</feature>
<comment type="catalytic activity">
    <reaction evidence="1">
        <text>Thiol-dependent hydrolysis of ester, thioester, amide, peptide and isopeptide bonds formed by the C-terminal Gly of ubiquitin (a 76-residue protein attached to proteins as an intracellular targeting signal).</text>
        <dbReference type="EC" id="3.4.19.12"/>
    </reaction>
</comment>
<feature type="region of interest" description="Disordered" evidence="8">
    <location>
        <begin position="793"/>
        <end position="1127"/>
    </location>
</feature>
<evidence type="ECO:0000313" key="13">
    <source>
        <dbReference type="EMBL" id="CAE0710484.1"/>
    </source>
</evidence>
<feature type="compositionally biased region" description="Basic residues" evidence="8">
    <location>
        <begin position="1"/>
        <end position="13"/>
    </location>
</feature>
<dbReference type="PROSITE" id="PS50235">
    <property type="entry name" value="USP_3"/>
    <property type="match status" value="1"/>
</dbReference>
<feature type="compositionally biased region" description="Basic and acidic residues" evidence="8">
    <location>
        <begin position="730"/>
        <end position="740"/>
    </location>
</feature>
<evidence type="ECO:0000256" key="4">
    <source>
        <dbReference type="ARBA" id="ARBA00022670"/>
    </source>
</evidence>
<evidence type="ECO:0000313" key="11">
    <source>
        <dbReference type="EMBL" id="CAE0710479.1"/>
    </source>
</evidence>